<evidence type="ECO:0000259" key="5">
    <source>
        <dbReference type="PROSITE" id="PS51352"/>
    </source>
</evidence>
<evidence type="ECO:0000256" key="4">
    <source>
        <dbReference type="ARBA" id="ARBA00023284"/>
    </source>
</evidence>
<evidence type="ECO:0000313" key="7">
    <source>
        <dbReference type="Proteomes" id="UP000290253"/>
    </source>
</evidence>
<accession>A0A4Q1SGY8</accession>
<dbReference type="AlphaFoldDB" id="A0A4Q1SGY8"/>
<dbReference type="OrthoDB" id="9798454at2"/>
<dbReference type="GO" id="GO:0017004">
    <property type="term" value="P:cytochrome complex assembly"/>
    <property type="evidence" value="ECO:0007669"/>
    <property type="project" value="UniProtKB-KW"/>
</dbReference>
<keyword evidence="3" id="KW-1015">Disulfide bond</keyword>
<dbReference type="PANTHER" id="PTHR42852">
    <property type="entry name" value="THIOL:DISULFIDE INTERCHANGE PROTEIN DSBE"/>
    <property type="match status" value="1"/>
</dbReference>
<evidence type="ECO:0000256" key="2">
    <source>
        <dbReference type="ARBA" id="ARBA00022748"/>
    </source>
</evidence>
<name>A0A4Q1SGY8_9BACT</name>
<dbReference type="EMBL" id="SDMK01000001">
    <property type="protein sequence ID" value="RXS96786.1"/>
    <property type="molecule type" value="Genomic_DNA"/>
</dbReference>
<dbReference type="GO" id="GO:0030313">
    <property type="term" value="C:cell envelope"/>
    <property type="evidence" value="ECO:0007669"/>
    <property type="project" value="UniProtKB-SubCell"/>
</dbReference>
<dbReference type="CDD" id="cd02966">
    <property type="entry name" value="TlpA_like_family"/>
    <property type="match status" value="1"/>
</dbReference>
<evidence type="ECO:0000256" key="3">
    <source>
        <dbReference type="ARBA" id="ARBA00023157"/>
    </source>
</evidence>
<proteinExistence type="predicted"/>
<evidence type="ECO:0000313" key="6">
    <source>
        <dbReference type="EMBL" id="RXS96786.1"/>
    </source>
</evidence>
<dbReference type="InterPro" id="IPR036249">
    <property type="entry name" value="Thioredoxin-like_sf"/>
</dbReference>
<keyword evidence="4" id="KW-0676">Redox-active center</keyword>
<comment type="subcellular location">
    <subcellularLocation>
        <location evidence="1">Cell envelope</location>
    </subcellularLocation>
</comment>
<evidence type="ECO:0000256" key="1">
    <source>
        <dbReference type="ARBA" id="ARBA00004196"/>
    </source>
</evidence>
<dbReference type="PANTHER" id="PTHR42852:SF6">
    <property type="entry name" value="THIOL:DISULFIDE INTERCHANGE PROTEIN DSBE"/>
    <property type="match status" value="1"/>
</dbReference>
<keyword evidence="2" id="KW-0201">Cytochrome c-type biogenesis</keyword>
<dbReference type="Gene3D" id="3.40.30.10">
    <property type="entry name" value="Glutaredoxin"/>
    <property type="match status" value="1"/>
</dbReference>
<dbReference type="Pfam" id="PF00578">
    <property type="entry name" value="AhpC-TSA"/>
    <property type="match status" value="1"/>
</dbReference>
<dbReference type="InterPro" id="IPR013766">
    <property type="entry name" value="Thioredoxin_domain"/>
</dbReference>
<gene>
    <name evidence="6" type="ORF">ESZ00_02215</name>
</gene>
<dbReference type="GO" id="GO:0016491">
    <property type="term" value="F:oxidoreductase activity"/>
    <property type="evidence" value="ECO:0007669"/>
    <property type="project" value="InterPro"/>
</dbReference>
<organism evidence="6 7">
    <name type="scientific">Silvibacterium dinghuense</name>
    <dbReference type="NCBI Taxonomy" id="1560006"/>
    <lineage>
        <taxon>Bacteria</taxon>
        <taxon>Pseudomonadati</taxon>
        <taxon>Acidobacteriota</taxon>
        <taxon>Terriglobia</taxon>
        <taxon>Terriglobales</taxon>
        <taxon>Acidobacteriaceae</taxon>
        <taxon>Silvibacterium</taxon>
    </lineage>
</organism>
<feature type="domain" description="Thioredoxin" evidence="5">
    <location>
        <begin position="327"/>
        <end position="483"/>
    </location>
</feature>
<protein>
    <submittedName>
        <fullName evidence="6">TlpA family protein disulfide reductase</fullName>
    </submittedName>
</protein>
<keyword evidence="7" id="KW-1185">Reference proteome</keyword>
<dbReference type="PROSITE" id="PS51352">
    <property type="entry name" value="THIOREDOXIN_2"/>
    <property type="match status" value="1"/>
</dbReference>
<sequence>MLNAWFPRQRIAVVVVLQPVADRLTRRRSLRAPFSSLFPELPGFSYAGRFFPQAAACLRIVLQADPHAKCRRSISERISIVPSPQKFYAWPLAGILALAGATALAQSPATSIDGTWSGTAQYNGQQVPLRFEVHGSGTQVQAALLNGKQRSASSSGSYSDGHLVLQFDYYANTLDATLQSGTLTGTFSGRGRSIAFTAEKNAKPESPSPAPAPIGGDWEVEVKSAKSESAWTLHVKQSGPNVEAVIQRIDGDTGSLYGVWRNGQYEISHFTAAGPSYAVLRPQADGTLQLTVPSHGGASQTWTARRPQQARAAGLATPDDPLQHTRLHNPSQPLTFSAKDLNGKTVSSTDPAFKSKVVIVSIGGSWCPNCHDEAPLLESLYRKYHARGLDVVELSFEEEKQLANPTRLRAMIQRYGLSYQVLLAGTPDQLNEKLPGVDHLDSWPTTFFIGRDGQVKAIHTGFSGPATGEAHHDLEKETDALVKKLLS</sequence>
<reference evidence="6 7" key="1">
    <citation type="journal article" date="2016" name="Int. J. Syst. Evol. Microbiol.">
        <title>Acidipila dinghuensis sp. nov., an acidobacterium isolated from forest soil.</title>
        <authorList>
            <person name="Jiang Y.W."/>
            <person name="Wang J."/>
            <person name="Chen M.H."/>
            <person name="Lv Y.Y."/>
            <person name="Qiu L.H."/>
        </authorList>
    </citation>
    <scope>NUCLEOTIDE SEQUENCE [LARGE SCALE GENOMIC DNA]</scope>
    <source>
        <strain evidence="6 7">DHOF10</strain>
    </source>
</reference>
<dbReference type="GO" id="GO:0016209">
    <property type="term" value="F:antioxidant activity"/>
    <property type="evidence" value="ECO:0007669"/>
    <property type="project" value="InterPro"/>
</dbReference>
<dbReference type="InterPro" id="IPR050553">
    <property type="entry name" value="Thioredoxin_ResA/DsbE_sf"/>
</dbReference>
<dbReference type="InterPro" id="IPR000866">
    <property type="entry name" value="AhpC/TSA"/>
</dbReference>
<dbReference type="Proteomes" id="UP000290253">
    <property type="component" value="Unassembled WGS sequence"/>
</dbReference>
<dbReference type="SUPFAM" id="SSF52833">
    <property type="entry name" value="Thioredoxin-like"/>
    <property type="match status" value="1"/>
</dbReference>
<comment type="caution">
    <text evidence="6">The sequence shown here is derived from an EMBL/GenBank/DDBJ whole genome shotgun (WGS) entry which is preliminary data.</text>
</comment>